<proteinExistence type="predicted"/>
<evidence type="ECO:0000256" key="1">
    <source>
        <dbReference type="SAM" id="MobiDB-lite"/>
    </source>
</evidence>
<accession>A0A2S9YVV1</accession>
<feature type="region of interest" description="Disordered" evidence="1">
    <location>
        <begin position="1"/>
        <end position="29"/>
    </location>
</feature>
<dbReference type="SUPFAM" id="SSF51182">
    <property type="entry name" value="RmlC-like cupins"/>
    <property type="match status" value="1"/>
</dbReference>
<dbReference type="OrthoDB" id="5478005at2"/>
<name>A0A2S9YVV1_9BACT</name>
<organism evidence="2 3">
    <name type="scientific">Enhygromyxa salina</name>
    <dbReference type="NCBI Taxonomy" id="215803"/>
    <lineage>
        <taxon>Bacteria</taxon>
        <taxon>Pseudomonadati</taxon>
        <taxon>Myxococcota</taxon>
        <taxon>Polyangia</taxon>
        <taxon>Nannocystales</taxon>
        <taxon>Nannocystaceae</taxon>
        <taxon>Enhygromyxa</taxon>
    </lineage>
</organism>
<comment type="caution">
    <text evidence="2">The sequence shown here is derived from an EMBL/GenBank/DDBJ whole genome shotgun (WGS) entry which is preliminary data.</text>
</comment>
<dbReference type="Gene3D" id="2.60.120.10">
    <property type="entry name" value="Jelly Rolls"/>
    <property type="match status" value="1"/>
</dbReference>
<dbReference type="RefSeq" id="WP_106088234.1">
    <property type="nucleotide sequence ID" value="NZ_PVNL01000030.1"/>
</dbReference>
<dbReference type="InterPro" id="IPR014710">
    <property type="entry name" value="RmlC-like_jellyroll"/>
</dbReference>
<dbReference type="AlphaFoldDB" id="A0A2S9YVV1"/>
<dbReference type="InterPro" id="IPR011051">
    <property type="entry name" value="RmlC_Cupin_sf"/>
</dbReference>
<protein>
    <recommendedName>
        <fullName evidence="4">Mannose-6-phosphate isomerase</fullName>
    </recommendedName>
</protein>
<dbReference type="EMBL" id="PVNL01000030">
    <property type="protein sequence ID" value="PRQ09204.1"/>
    <property type="molecule type" value="Genomic_DNA"/>
</dbReference>
<evidence type="ECO:0000313" key="2">
    <source>
        <dbReference type="EMBL" id="PRQ09204.1"/>
    </source>
</evidence>
<evidence type="ECO:0008006" key="4">
    <source>
        <dbReference type="Google" id="ProtNLM"/>
    </source>
</evidence>
<reference evidence="2 3" key="1">
    <citation type="submission" date="2018-03" db="EMBL/GenBank/DDBJ databases">
        <title>Draft Genome Sequences of the Obligatory Marine Myxobacteria Enhygromyxa salina SWB007.</title>
        <authorList>
            <person name="Poehlein A."/>
            <person name="Moghaddam J.A."/>
            <person name="Harms H."/>
            <person name="Alanjari M."/>
            <person name="Koenig G.M."/>
            <person name="Daniel R."/>
            <person name="Schaeberle T.F."/>
        </authorList>
    </citation>
    <scope>NUCLEOTIDE SEQUENCE [LARGE SCALE GENOMIC DNA]</scope>
    <source>
        <strain evidence="2 3">SWB007</strain>
    </source>
</reference>
<dbReference type="Proteomes" id="UP000238823">
    <property type="component" value="Unassembled WGS sequence"/>
</dbReference>
<sequence length="1010" mass="110123">MPKDRIDELESDESTAPINEELTVPHETGELRRLARGEVKQVLDRLATEPLRLRRDNLVPRPWGGRSLLTFKGLEGATRPGRYGESFEVSAYPDDPEAARYPSIVEFADGSSMGLGELLGRAGETVLGPSFFAAYGPNLPLLPKLLDVEGLLSVQSHPPGNPEAYVVISCDPGATLRVGFNRDVDVEQMRQMLRAARATQDQLDAMFWVPEERYAPQLAELLGKPDAVARLGERLTPLLTNSSDKPRLLEALTVLDNCYRAMLDALNVIEVAPGMVIFNADPPGASTPDIPSAQVHCLGNPEGRAVLMLEVRRPGTTHRAWDHVRFPARDLAIDEAFAAMTCRASHAAEFVCERRPIAGRAGAFRSVSCGAFVVDHLCPRPGLSVPALAEGLPTTLHGIRGSVRLQGPNGVHWGVLRAGESLLLPAGIPSLSLDAQTADSEVVQVTIPLPPRVHPVAIEDQPTRELRIFSVNEAKRENLAQTRRLVAESTGPSQVMAIVNAGDSSELRARLRALTPAIFRADGSTKVYVHEEATRRGQLLGLIDALRSQRERDGGLDPDRVSLGVMLPGKGTRLSPITQRLHGIKPLFPVPVRVQGPLGPVWLDGVTGSLWTWTLVAWALESHGFRGVAWKWGDEPQVAARLATAFDYDLSDVDAIRFGAGASLGTSEHDSELARSKEWLLADAGSRDLIVQLRRRPLEQLRERIDEHQGARRGNSFVHVGSPAFSHLFLRHAERVFGDCEGWLDVDGYLFEALTHDEAEWAAELERDAELRALIARCPDFYARVAELRRGIQAERGHPLRIVVVDIGAESYWGDIGQLSKARAVWSALAVQGEQGDFARELAGFGGLAPDRHGNYLVGDSQVPDDGSVRGCVVIDSVIGRGRAHAAVLLGSRLGVAGLEPGSVAIECHVNALRLGRDSLAFGSIDDYLRLPAEHAHTSIVADPKATPLQLESWFADMREDPGAADNYTTPRYGNPTSFAAKFEQMRQREVEPAELEARIESLASEYGPK</sequence>
<evidence type="ECO:0000313" key="3">
    <source>
        <dbReference type="Proteomes" id="UP000238823"/>
    </source>
</evidence>
<gene>
    <name evidence="2" type="ORF">ENSA7_11940</name>
</gene>